<feature type="region of interest" description="Disordered" evidence="1">
    <location>
        <begin position="537"/>
        <end position="594"/>
    </location>
</feature>
<feature type="compositionally biased region" description="Pro residues" evidence="1">
    <location>
        <begin position="69"/>
        <end position="78"/>
    </location>
</feature>
<accession>A0A1L7X9R6</accession>
<dbReference type="OrthoDB" id="3210378at2759"/>
<dbReference type="SUPFAM" id="SSF52047">
    <property type="entry name" value="RNI-like"/>
    <property type="match status" value="1"/>
</dbReference>
<proteinExistence type="predicted"/>
<protein>
    <recommendedName>
        <fullName evidence="4">F-box domain-containing protein</fullName>
    </recommendedName>
</protein>
<dbReference type="Proteomes" id="UP000184330">
    <property type="component" value="Unassembled WGS sequence"/>
</dbReference>
<evidence type="ECO:0000313" key="3">
    <source>
        <dbReference type="Proteomes" id="UP000184330"/>
    </source>
</evidence>
<keyword evidence="3" id="KW-1185">Reference proteome</keyword>
<gene>
    <name evidence="2" type="ORF">PAC_11633</name>
</gene>
<reference evidence="2 3" key="1">
    <citation type="submission" date="2016-03" db="EMBL/GenBank/DDBJ databases">
        <authorList>
            <person name="Ploux O."/>
        </authorList>
    </citation>
    <scope>NUCLEOTIDE SEQUENCE [LARGE SCALE GENOMIC DNA]</scope>
    <source>
        <strain evidence="2 3">UAMH 11012</strain>
    </source>
</reference>
<evidence type="ECO:0000313" key="2">
    <source>
        <dbReference type="EMBL" id="CZR61736.1"/>
    </source>
</evidence>
<feature type="compositionally biased region" description="Polar residues" evidence="1">
    <location>
        <begin position="33"/>
        <end position="61"/>
    </location>
</feature>
<dbReference type="EMBL" id="FJOG01000019">
    <property type="protein sequence ID" value="CZR61736.1"/>
    <property type="molecule type" value="Genomic_DNA"/>
</dbReference>
<dbReference type="STRING" id="576137.A0A1L7X9R6"/>
<dbReference type="InterPro" id="IPR032675">
    <property type="entry name" value="LRR_dom_sf"/>
</dbReference>
<evidence type="ECO:0008006" key="4">
    <source>
        <dbReference type="Google" id="ProtNLM"/>
    </source>
</evidence>
<evidence type="ECO:0000256" key="1">
    <source>
        <dbReference type="SAM" id="MobiDB-lite"/>
    </source>
</evidence>
<dbReference type="AlphaFoldDB" id="A0A1L7X9R6"/>
<name>A0A1L7X9R6_9HELO</name>
<dbReference type="Gene3D" id="3.80.10.10">
    <property type="entry name" value="Ribonuclease Inhibitor"/>
    <property type="match status" value="1"/>
</dbReference>
<feature type="region of interest" description="Disordered" evidence="1">
    <location>
        <begin position="1"/>
        <end position="78"/>
    </location>
</feature>
<feature type="compositionally biased region" description="Low complexity" evidence="1">
    <location>
        <begin position="11"/>
        <end position="22"/>
    </location>
</feature>
<feature type="compositionally biased region" description="Low complexity" evidence="1">
    <location>
        <begin position="572"/>
        <end position="592"/>
    </location>
</feature>
<organism evidence="2 3">
    <name type="scientific">Phialocephala subalpina</name>
    <dbReference type="NCBI Taxonomy" id="576137"/>
    <lineage>
        <taxon>Eukaryota</taxon>
        <taxon>Fungi</taxon>
        <taxon>Dikarya</taxon>
        <taxon>Ascomycota</taxon>
        <taxon>Pezizomycotina</taxon>
        <taxon>Leotiomycetes</taxon>
        <taxon>Helotiales</taxon>
        <taxon>Mollisiaceae</taxon>
        <taxon>Phialocephala</taxon>
        <taxon>Phialocephala fortinii species complex</taxon>
    </lineage>
</organism>
<feature type="compositionally biased region" description="Polar residues" evidence="1">
    <location>
        <begin position="561"/>
        <end position="571"/>
    </location>
</feature>
<dbReference type="CDD" id="cd09917">
    <property type="entry name" value="F-box_SF"/>
    <property type="match status" value="1"/>
</dbReference>
<sequence length="745" mass="83090">MEPRLYPRPNSSSGSSITSRASFESRFGPRQKSPLSIASSVDYESSRTSLDSTYSEPNTKNGLLISRPPIVPTPFPPPGKRMVTEPIFSSYTRYGNGLDGKQRTLITPPRLGNTNSTYSTYGMRYTQRTPGEGFKKLPEEILLVILAELRKLHLDASSLSCSTCWMRDVLNLGLSCKKWWGAARSALYEDIQLIGSDSILHTKKKLKMKYGTRLTLLRRTLRGRPDLAEYVKSLKVPAMPDAAKSKKEQDEYLELVASLVMACPNLERLPGLYPTYNHEFSRFDHALSTRKKLTEKVWIINPSPFQRQHRYQLSEDAEHLTPVLSPAQLLPEQCMTFRIHHSNWTHLQTLFLHCNPGGTIDSALFVEVFHTLPSLENLHVSNFPASSFNDTTLLSLPSLKSLRLHNLPGVSASGLSNYASPARTDSLTSLSLISIPLLSLPVLVRLFSHMKSLTHFTISQAPSPILPIGIDIFLHPYLASPTLQYLHWEFTNADDDKATPILAKSIVFNGFPSLRTIRAPTDHDGTLQRLCRPRERIELPGDRYRNMGMPGQGVSGHPGLPQTQSLPNLSPTKSTFSGHGHSSSVSSKLTKSPTRSTFSLNIDHLSSYSDDSGSRDMAMSLVTARKMAQQRIDAAMTQPKFHIIVWDENGDFLERFALGGFIGSIRSQINYTLKPDVEGMDESIIGIGGLGGLLDGNEEVSPRDGCTGSWNLEAGTRVKSASKGKERWWHTERGRWKDVPLEKFF</sequence>